<keyword evidence="7 8" id="KW-0472">Membrane</keyword>
<evidence type="ECO:0000256" key="8">
    <source>
        <dbReference type="SAM" id="Phobius"/>
    </source>
</evidence>
<dbReference type="InterPro" id="IPR011606">
    <property type="entry name" value="Brnchd-chn_aa_trnsp_permease"/>
</dbReference>
<name>A0A133XV99_9ACTN</name>
<dbReference type="Pfam" id="PF03591">
    <property type="entry name" value="AzlC"/>
    <property type="match status" value="1"/>
</dbReference>
<keyword evidence="5 8" id="KW-0812">Transmembrane</keyword>
<evidence type="ECO:0000256" key="4">
    <source>
        <dbReference type="ARBA" id="ARBA00022475"/>
    </source>
</evidence>
<evidence type="ECO:0000256" key="1">
    <source>
        <dbReference type="ARBA" id="ARBA00004651"/>
    </source>
</evidence>
<dbReference type="PATRIC" id="fig|1393034.3.peg.693"/>
<feature type="transmembrane region" description="Helical" evidence="8">
    <location>
        <begin position="32"/>
        <end position="54"/>
    </location>
</feature>
<evidence type="ECO:0000313" key="9">
    <source>
        <dbReference type="EMBL" id="KXB34823.1"/>
    </source>
</evidence>
<protein>
    <submittedName>
        <fullName evidence="9">Putative azaleucine resistance protein AzlC</fullName>
    </submittedName>
</protein>
<dbReference type="GO" id="GO:1903785">
    <property type="term" value="P:L-valine transmembrane transport"/>
    <property type="evidence" value="ECO:0007669"/>
    <property type="project" value="TreeGrafter"/>
</dbReference>
<feature type="transmembrane region" description="Helical" evidence="8">
    <location>
        <begin position="150"/>
        <end position="170"/>
    </location>
</feature>
<dbReference type="GO" id="GO:0005886">
    <property type="term" value="C:plasma membrane"/>
    <property type="evidence" value="ECO:0007669"/>
    <property type="project" value="UniProtKB-SubCell"/>
</dbReference>
<evidence type="ECO:0000313" key="10">
    <source>
        <dbReference type="Proteomes" id="UP000070675"/>
    </source>
</evidence>
<dbReference type="PANTHER" id="PTHR34979">
    <property type="entry name" value="INNER MEMBRANE PROTEIN YGAZ"/>
    <property type="match status" value="1"/>
</dbReference>
<keyword evidence="4" id="KW-1003">Cell membrane</keyword>
<evidence type="ECO:0000256" key="2">
    <source>
        <dbReference type="ARBA" id="ARBA00010735"/>
    </source>
</evidence>
<keyword evidence="10" id="KW-1185">Reference proteome</keyword>
<keyword evidence="6 8" id="KW-1133">Transmembrane helix</keyword>
<dbReference type="AlphaFoldDB" id="A0A133XV99"/>
<reference evidence="10" key="1">
    <citation type="submission" date="2016-01" db="EMBL/GenBank/DDBJ databases">
        <authorList>
            <person name="Mitreva M."/>
            <person name="Pepin K.H."/>
            <person name="Mihindukulasuriya K.A."/>
            <person name="Fulton R."/>
            <person name="Fronick C."/>
            <person name="O'Laughlin M."/>
            <person name="Miner T."/>
            <person name="Herter B."/>
            <person name="Rosa B.A."/>
            <person name="Cordes M."/>
            <person name="Tomlinson C."/>
            <person name="Wollam A."/>
            <person name="Palsikar V.B."/>
            <person name="Mardis E.R."/>
            <person name="Wilson R.K."/>
        </authorList>
    </citation>
    <scope>NUCLEOTIDE SEQUENCE [LARGE SCALE GENOMIC DNA]</scope>
    <source>
        <strain evidence="10">DNF00019</strain>
    </source>
</reference>
<dbReference type="Proteomes" id="UP000070675">
    <property type="component" value="Unassembled WGS sequence"/>
</dbReference>
<evidence type="ECO:0000256" key="7">
    <source>
        <dbReference type="ARBA" id="ARBA00023136"/>
    </source>
</evidence>
<gene>
    <name evidence="9" type="ORF">HMPREF3192_00718</name>
</gene>
<dbReference type="EMBL" id="LSCR01000011">
    <property type="protein sequence ID" value="KXB34823.1"/>
    <property type="molecule type" value="Genomic_DNA"/>
</dbReference>
<keyword evidence="3" id="KW-0813">Transport</keyword>
<accession>A0A133XV99</accession>
<comment type="subcellular location">
    <subcellularLocation>
        <location evidence="1">Cell membrane</location>
        <topology evidence="1">Multi-pass membrane protein</topology>
    </subcellularLocation>
</comment>
<comment type="caution">
    <text evidence="9">The sequence shown here is derived from an EMBL/GenBank/DDBJ whole genome shotgun (WGS) entry which is preliminary data.</text>
</comment>
<evidence type="ECO:0000256" key="5">
    <source>
        <dbReference type="ARBA" id="ARBA00022692"/>
    </source>
</evidence>
<feature type="transmembrane region" description="Helical" evidence="8">
    <location>
        <begin position="66"/>
        <end position="94"/>
    </location>
</feature>
<dbReference type="STRING" id="1393034.HMPREF3192_00718"/>
<organism evidence="9 10">
    <name type="scientific">Atopobium deltae</name>
    <dbReference type="NCBI Taxonomy" id="1393034"/>
    <lineage>
        <taxon>Bacteria</taxon>
        <taxon>Bacillati</taxon>
        <taxon>Actinomycetota</taxon>
        <taxon>Coriobacteriia</taxon>
        <taxon>Coriobacteriales</taxon>
        <taxon>Atopobiaceae</taxon>
        <taxon>Atopobium</taxon>
    </lineage>
</organism>
<sequence>MEVTHQTAENTDEDVRETASIHRLTPDRLKSIFMLALPVMLGYVSIGIPCGILSNSTGFTPWMVGIFSLIFYSGTGQFMAANMLLAGGSILSIIMSVSFINTRQLLYSTALSPYVTNTGKPLTMLFAATVTDESFGLNLDRLAQDDDWDIASATILNLCCLSAWASSAFLGSLLGSLISIPLAVASFAMTSIFICLLCTQRMNKQAYLVIATSAASVFACKCLGLSGVAILVGATIGVIAGLVYEEKNEMSVS</sequence>
<feature type="transmembrane region" description="Helical" evidence="8">
    <location>
        <begin position="218"/>
        <end position="244"/>
    </location>
</feature>
<feature type="transmembrane region" description="Helical" evidence="8">
    <location>
        <begin position="176"/>
        <end position="197"/>
    </location>
</feature>
<proteinExistence type="inferred from homology"/>
<evidence type="ECO:0000256" key="3">
    <source>
        <dbReference type="ARBA" id="ARBA00022448"/>
    </source>
</evidence>
<dbReference type="PANTHER" id="PTHR34979:SF1">
    <property type="entry name" value="INNER MEMBRANE PROTEIN YGAZ"/>
    <property type="match status" value="1"/>
</dbReference>
<evidence type="ECO:0000256" key="6">
    <source>
        <dbReference type="ARBA" id="ARBA00022989"/>
    </source>
</evidence>
<comment type="similarity">
    <text evidence="2">Belongs to the AzlC family.</text>
</comment>